<keyword evidence="5" id="KW-0808">Transferase</keyword>
<dbReference type="EMBL" id="BMFV01000034">
    <property type="protein sequence ID" value="GGH86732.1"/>
    <property type="molecule type" value="Genomic_DNA"/>
</dbReference>
<evidence type="ECO:0000256" key="3">
    <source>
        <dbReference type="ARBA" id="ARBA00012417"/>
    </source>
</evidence>
<dbReference type="InterPro" id="IPR004013">
    <property type="entry name" value="PHP_dom"/>
</dbReference>
<dbReference type="SMART" id="SM00481">
    <property type="entry name" value="POLIIIAc"/>
    <property type="match status" value="1"/>
</dbReference>
<evidence type="ECO:0000256" key="7">
    <source>
        <dbReference type="ARBA" id="ARBA00022705"/>
    </source>
</evidence>
<keyword evidence="8" id="KW-0239">DNA-directed DNA polymerase</keyword>
<dbReference type="InterPro" id="IPR004805">
    <property type="entry name" value="DnaE2/DnaE/PolC"/>
</dbReference>
<evidence type="ECO:0000256" key="1">
    <source>
        <dbReference type="ARBA" id="ARBA00004496"/>
    </source>
</evidence>
<sequence length="1120" mass="126267">MSFTHLHVHSEYSLLDSTCRLEPLVNAAKDKGYQALAITDTNVLYGVIPFYKLCQAKGIKPIIGMEIRLSNMEKSTHSRLKPATFSLILLAKNNQGYRHLVKLSTFIHTSKWQTLPKEKLAEYSEGLIALSSGPDGEVESHLQNNDFVAAEEVALHYKHLFNGAFYLELQDHSKPMEKALWQKSLQLGKACAIPFVATNDVHYIEPSEASAHLCLQSIQSGEVLNAHPFETLNQEYAFKSPHEMKQLFQEVPEAIANTMKIADQCQVDFTFGVPRLPKYPVPDQQSAKVFLRSLCEKGLRRRYEGKTSSEQLKARLDYELTIIDDMGFNDYFLIVWDFTRYARQKGMGPGPGRGSAAGSLVAYVLGITDVDPIQYNLLFERFLNPERVSMPDIDIDFPDVDRDKVIAYVNEKYGGEHVAQIGTFGTLAAKAAIRDMGRVLGLESHLVDRIAREIPSKPGITLGKAYHASGSLQRLIAASDEAKKLYKLASQVEGIPRHTSVHAAGVVISAERLTDLVPLDENKDGIQVTQFPMEVLEDLGLLKMDFLGLRNLTLIYRILREVEHGKGTKINLNSIPMDDPETYRLLSSGDTLGIFQFETDSMRSVLKRLRPSEFEDLVAVNALNRPGPMQFIPDFIEAKHGKRQVTYPHPDLEPILRSTYGIIVYQEQIMQIAATMAGFSLGEADILRRAVSKKKREVLEQEEKHFVSGCLKKGYEQATAETIYKLIVRFADYGFNRSHAVAYTVIAYRLAYLKAHEPEAFMTALLSGAIHHQEKLNEYRREMQKRQVSLMLPSINKSDATFKTTAQGVLYGLSAIKNVGTMAVQEILEKRTTNYKNLFDFCQRVSLKKVNKRAIESLIFAGAMDEFGVDRSSLIATIDKAMRLAENQQNFEGQTSFLDDQEESYEPVPPLTLKERLYFEKEALGLYLSAHPLDRYHHLLSQLVIDQIVEIATAPVNKSIQLAAMIEDVRQIRTKKGQLMAFITLSDQTGTLDAVMFPKSYEPLKDLFVKGELLLVKGNLDRKGGAEQKQFIVQTAQKLESVQVPQQLFLRITKSNRSSDVLYQLKNLLKQHPGNSPVLLYYEEEKRLVELSKDYHVEASASCLKTMSNLLGEEHVILKG</sequence>
<dbReference type="EC" id="2.7.7.7" evidence="3"/>
<evidence type="ECO:0000256" key="8">
    <source>
        <dbReference type="ARBA" id="ARBA00022932"/>
    </source>
</evidence>
<evidence type="ECO:0000256" key="4">
    <source>
        <dbReference type="ARBA" id="ARBA00019114"/>
    </source>
</evidence>
<dbReference type="InterPro" id="IPR003141">
    <property type="entry name" value="Pol/His_phosphatase_N"/>
</dbReference>
<evidence type="ECO:0000256" key="5">
    <source>
        <dbReference type="ARBA" id="ARBA00022679"/>
    </source>
</evidence>
<dbReference type="GO" id="GO:0003887">
    <property type="term" value="F:DNA-directed DNA polymerase activity"/>
    <property type="evidence" value="ECO:0007669"/>
    <property type="project" value="UniProtKB-KW"/>
</dbReference>
<comment type="subcellular location">
    <subcellularLocation>
        <location evidence="1">Cytoplasm</location>
    </subcellularLocation>
</comment>
<feature type="domain" description="Polymerase/histidinol phosphatase N-terminal" evidence="11">
    <location>
        <begin position="4"/>
        <end position="71"/>
    </location>
</feature>
<dbReference type="CDD" id="cd04485">
    <property type="entry name" value="DnaE_OBF"/>
    <property type="match status" value="1"/>
</dbReference>
<dbReference type="NCBIfam" id="NF004226">
    <property type="entry name" value="PRK05673.1"/>
    <property type="match status" value="1"/>
</dbReference>
<evidence type="ECO:0000256" key="9">
    <source>
        <dbReference type="ARBA" id="ARBA00025611"/>
    </source>
</evidence>
<evidence type="ECO:0000256" key="10">
    <source>
        <dbReference type="ARBA" id="ARBA00049244"/>
    </source>
</evidence>
<keyword evidence="7" id="KW-0235">DNA replication</keyword>
<evidence type="ECO:0000313" key="13">
    <source>
        <dbReference type="Proteomes" id="UP000656813"/>
    </source>
</evidence>
<dbReference type="Proteomes" id="UP000656813">
    <property type="component" value="Unassembled WGS sequence"/>
</dbReference>
<dbReference type="InterPro" id="IPR040982">
    <property type="entry name" value="DNA_pol3_finger"/>
</dbReference>
<accession>A0A8J2ZZW4</accession>
<dbReference type="Gene3D" id="2.40.50.140">
    <property type="entry name" value="Nucleic acid-binding proteins"/>
    <property type="match status" value="1"/>
</dbReference>
<dbReference type="Pfam" id="PF07733">
    <property type="entry name" value="DNA_pol3_alpha"/>
    <property type="match status" value="1"/>
</dbReference>
<dbReference type="PANTHER" id="PTHR32294:SF0">
    <property type="entry name" value="DNA POLYMERASE III SUBUNIT ALPHA"/>
    <property type="match status" value="1"/>
</dbReference>
<dbReference type="Gene3D" id="1.10.10.1600">
    <property type="entry name" value="Bacterial DNA polymerase III alpha subunit, thumb domain"/>
    <property type="match status" value="1"/>
</dbReference>
<keyword evidence="6" id="KW-0548">Nucleotidyltransferase</keyword>
<evidence type="ECO:0000256" key="2">
    <source>
        <dbReference type="ARBA" id="ARBA00009496"/>
    </source>
</evidence>
<comment type="function">
    <text evidence="9">DNA polymerase III is a complex, multichain enzyme responsible for most of the replicative synthesis in bacteria. This DNA polymerase also exhibits 3' to 5' exonuclease activity. The alpha chain is the DNA polymerase.</text>
</comment>
<comment type="caution">
    <text evidence="12">The sequence shown here is derived from an EMBL/GenBank/DDBJ whole genome shotgun (WGS) entry which is preliminary data.</text>
</comment>
<proteinExistence type="inferred from homology"/>
<dbReference type="InterPro" id="IPR041931">
    <property type="entry name" value="DNA_pol3_alpha_thumb_dom"/>
</dbReference>
<evidence type="ECO:0000313" key="12">
    <source>
        <dbReference type="EMBL" id="GGH86732.1"/>
    </source>
</evidence>
<dbReference type="GO" id="GO:0005737">
    <property type="term" value="C:cytoplasm"/>
    <property type="evidence" value="ECO:0007669"/>
    <property type="project" value="UniProtKB-SubCell"/>
</dbReference>
<comment type="catalytic activity">
    <reaction evidence="10">
        <text>DNA(n) + a 2'-deoxyribonucleoside 5'-triphosphate = DNA(n+1) + diphosphate</text>
        <dbReference type="Rhea" id="RHEA:22508"/>
        <dbReference type="Rhea" id="RHEA-COMP:17339"/>
        <dbReference type="Rhea" id="RHEA-COMP:17340"/>
        <dbReference type="ChEBI" id="CHEBI:33019"/>
        <dbReference type="ChEBI" id="CHEBI:61560"/>
        <dbReference type="ChEBI" id="CHEBI:173112"/>
        <dbReference type="EC" id="2.7.7.7"/>
    </reaction>
</comment>
<comment type="similarity">
    <text evidence="2">Belongs to the DNA polymerase type-C family. DnaE subfamily.</text>
</comment>
<protein>
    <recommendedName>
        <fullName evidence="4">DNA polymerase III subunit alpha</fullName>
        <ecNumber evidence="3">2.7.7.7</ecNumber>
    </recommendedName>
</protein>
<organism evidence="12 13">
    <name type="scientific">Pullulanibacillus pueri</name>
    <dbReference type="NCBI Taxonomy" id="1437324"/>
    <lineage>
        <taxon>Bacteria</taxon>
        <taxon>Bacillati</taxon>
        <taxon>Bacillota</taxon>
        <taxon>Bacilli</taxon>
        <taxon>Bacillales</taxon>
        <taxon>Sporolactobacillaceae</taxon>
        <taxon>Pullulanibacillus</taxon>
    </lineage>
</organism>
<dbReference type="GO" id="GO:0003676">
    <property type="term" value="F:nucleic acid binding"/>
    <property type="evidence" value="ECO:0007669"/>
    <property type="project" value="InterPro"/>
</dbReference>
<dbReference type="Gene3D" id="1.10.150.870">
    <property type="match status" value="1"/>
</dbReference>
<dbReference type="Pfam" id="PF17657">
    <property type="entry name" value="DNA_pol3_finger"/>
    <property type="match status" value="1"/>
</dbReference>
<dbReference type="NCBIfam" id="TIGR00594">
    <property type="entry name" value="polc"/>
    <property type="match status" value="1"/>
</dbReference>
<keyword evidence="13" id="KW-1185">Reference proteome</keyword>
<dbReference type="InterPro" id="IPR029460">
    <property type="entry name" value="DNAPol_HHH"/>
</dbReference>
<dbReference type="SUPFAM" id="SSF89550">
    <property type="entry name" value="PHP domain-like"/>
    <property type="match status" value="1"/>
</dbReference>
<dbReference type="PANTHER" id="PTHR32294">
    <property type="entry name" value="DNA POLYMERASE III SUBUNIT ALPHA"/>
    <property type="match status" value="1"/>
</dbReference>
<evidence type="ECO:0000256" key="6">
    <source>
        <dbReference type="ARBA" id="ARBA00022695"/>
    </source>
</evidence>
<reference evidence="12" key="1">
    <citation type="journal article" date="2014" name="Int. J. Syst. Evol. Microbiol.">
        <title>Complete genome sequence of Corynebacterium casei LMG S-19264T (=DSM 44701T), isolated from a smear-ripened cheese.</title>
        <authorList>
            <consortium name="US DOE Joint Genome Institute (JGI-PGF)"/>
            <person name="Walter F."/>
            <person name="Albersmeier A."/>
            <person name="Kalinowski J."/>
            <person name="Ruckert C."/>
        </authorList>
    </citation>
    <scope>NUCLEOTIDE SEQUENCE</scope>
    <source>
        <strain evidence="12">CGMCC 1.12777</strain>
    </source>
</reference>
<dbReference type="Pfam" id="PF14579">
    <property type="entry name" value="HHH_6"/>
    <property type="match status" value="1"/>
</dbReference>
<name>A0A8J2ZZW4_9BACL</name>
<reference evidence="12" key="2">
    <citation type="submission" date="2020-09" db="EMBL/GenBank/DDBJ databases">
        <authorList>
            <person name="Sun Q."/>
            <person name="Zhou Y."/>
        </authorList>
    </citation>
    <scope>NUCLEOTIDE SEQUENCE</scope>
    <source>
        <strain evidence="12">CGMCC 1.12777</strain>
    </source>
</reference>
<dbReference type="Pfam" id="PF01336">
    <property type="entry name" value="tRNA_anti-codon"/>
    <property type="match status" value="1"/>
</dbReference>
<dbReference type="InterPro" id="IPR012340">
    <property type="entry name" value="NA-bd_OB-fold"/>
</dbReference>
<dbReference type="GO" id="GO:0008408">
    <property type="term" value="F:3'-5' exonuclease activity"/>
    <property type="evidence" value="ECO:0007669"/>
    <property type="project" value="InterPro"/>
</dbReference>
<dbReference type="AlphaFoldDB" id="A0A8J2ZZW4"/>
<dbReference type="Pfam" id="PF02811">
    <property type="entry name" value="PHP"/>
    <property type="match status" value="1"/>
</dbReference>
<evidence type="ECO:0000259" key="11">
    <source>
        <dbReference type="SMART" id="SM00481"/>
    </source>
</evidence>
<dbReference type="RefSeq" id="WP_188498692.1">
    <property type="nucleotide sequence ID" value="NZ_BMFV01000034.1"/>
</dbReference>
<dbReference type="InterPro" id="IPR016195">
    <property type="entry name" value="Pol/histidinol_Pase-like"/>
</dbReference>
<dbReference type="GO" id="GO:0006260">
    <property type="term" value="P:DNA replication"/>
    <property type="evidence" value="ECO:0007669"/>
    <property type="project" value="UniProtKB-KW"/>
</dbReference>
<dbReference type="InterPro" id="IPR004365">
    <property type="entry name" value="NA-bd_OB_tRNA"/>
</dbReference>
<dbReference type="NCBIfam" id="NF005298">
    <property type="entry name" value="PRK06826.1"/>
    <property type="match status" value="1"/>
</dbReference>
<dbReference type="Gene3D" id="3.20.20.140">
    <property type="entry name" value="Metal-dependent hydrolases"/>
    <property type="match status" value="1"/>
</dbReference>
<gene>
    <name evidence="12" type="primary">dnaE</name>
    <name evidence="12" type="ORF">GCM10007096_35120</name>
</gene>
<dbReference type="InterPro" id="IPR011708">
    <property type="entry name" value="DNA_pol3_alpha_NTPase_dom"/>
</dbReference>